<evidence type="ECO:0000313" key="2">
    <source>
        <dbReference type="EMBL" id="ETS88053.1"/>
    </source>
</evidence>
<dbReference type="EMBL" id="KI912109">
    <property type="protein sequence ID" value="ETS88053.1"/>
    <property type="molecule type" value="Genomic_DNA"/>
</dbReference>
<accession>W3XPR7</accession>
<dbReference type="RefSeq" id="XP_007828653.1">
    <property type="nucleotide sequence ID" value="XM_007830462.1"/>
</dbReference>
<evidence type="ECO:0000256" key="1">
    <source>
        <dbReference type="SAM" id="Phobius"/>
    </source>
</evidence>
<keyword evidence="3" id="KW-1185">Reference proteome</keyword>
<reference evidence="3" key="1">
    <citation type="journal article" date="2015" name="BMC Genomics">
        <title>Genomic and transcriptomic analysis of the endophytic fungus Pestalotiopsis fici reveals its lifestyle and high potential for synthesis of natural products.</title>
        <authorList>
            <person name="Wang X."/>
            <person name="Zhang X."/>
            <person name="Liu L."/>
            <person name="Xiang M."/>
            <person name="Wang W."/>
            <person name="Sun X."/>
            <person name="Che Y."/>
            <person name="Guo L."/>
            <person name="Liu G."/>
            <person name="Guo L."/>
            <person name="Wang C."/>
            <person name="Yin W.B."/>
            <person name="Stadler M."/>
            <person name="Zhang X."/>
            <person name="Liu X."/>
        </authorList>
    </citation>
    <scope>NUCLEOTIDE SEQUENCE [LARGE SCALE GENOMIC DNA]</scope>
    <source>
        <strain evidence="3">W106-1 / CGMCC3.15140</strain>
    </source>
</reference>
<gene>
    <name evidence="2" type="ORF">PFICI_01881</name>
</gene>
<keyword evidence="1" id="KW-0472">Membrane</keyword>
<proteinExistence type="predicted"/>
<keyword evidence="1" id="KW-0812">Transmembrane</keyword>
<evidence type="ECO:0000313" key="3">
    <source>
        <dbReference type="Proteomes" id="UP000030651"/>
    </source>
</evidence>
<dbReference type="GeneID" id="19266894"/>
<sequence>MASNTTTKPAAAAHPQTREDEHSALYRRIMTPINFVTFLVSLYLVDYHYNSKREHTHDHNKRASRLPGWLHSLLFKPQPYAWVGGGDSSAAPPNQDDKNWYYHTKQKKLMKMEAAAAFEMRRSVTVALVFIAVGAAWGLSRLLAAAASWWWSV</sequence>
<protein>
    <submittedName>
        <fullName evidence="2">Uncharacterized protein</fullName>
    </submittedName>
</protein>
<dbReference type="HOGENOM" id="CLU_134521_0_0_1"/>
<dbReference type="KEGG" id="pfy:PFICI_01881"/>
<dbReference type="AlphaFoldDB" id="W3XPR7"/>
<dbReference type="OMA" id="AHGRWHY"/>
<dbReference type="OrthoDB" id="4156595at2759"/>
<keyword evidence="1" id="KW-1133">Transmembrane helix</keyword>
<dbReference type="eggNOG" id="ENOG502T1TY">
    <property type="taxonomic scope" value="Eukaryota"/>
</dbReference>
<feature type="transmembrane region" description="Helical" evidence="1">
    <location>
        <begin position="126"/>
        <end position="151"/>
    </location>
</feature>
<dbReference type="InParanoid" id="W3XPR7"/>
<name>W3XPR7_PESFW</name>
<organism evidence="2 3">
    <name type="scientific">Pestalotiopsis fici (strain W106-1 / CGMCC3.15140)</name>
    <dbReference type="NCBI Taxonomy" id="1229662"/>
    <lineage>
        <taxon>Eukaryota</taxon>
        <taxon>Fungi</taxon>
        <taxon>Dikarya</taxon>
        <taxon>Ascomycota</taxon>
        <taxon>Pezizomycotina</taxon>
        <taxon>Sordariomycetes</taxon>
        <taxon>Xylariomycetidae</taxon>
        <taxon>Amphisphaeriales</taxon>
        <taxon>Sporocadaceae</taxon>
        <taxon>Pestalotiopsis</taxon>
    </lineage>
</organism>
<dbReference type="Proteomes" id="UP000030651">
    <property type="component" value="Unassembled WGS sequence"/>
</dbReference>